<dbReference type="SMART" id="SM00490">
    <property type="entry name" value="HELICc"/>
    <property type="match status" value="1"/>
</dbReference>
<dbReference type="Pfam" id="PF04851">
    <property type="entry name" value="ResIII"/>
    <property type="match status" value="1"/>
</dbReference>
<dbReference type="Pfam" id="PF00271">
    <property type="entry name" value="Helicase_C"/>
    <property type="match status" value="1"/>
</dbReference>
<dbReference type="Pfam" id="PF13156">
    <property type="entry name" value="Mrr_cat_2"/>
    <property type="match status" value="1"/>
</dbReference>
<dbReference type="InterPro" id="IPR006935">
    <property type="entry name" value="Helicase/UvrB_N"/>
</dbReference>
<keyword evidence="5" id="KW-0378">Hydrolase</keyword>
<dbReference type="PROSITE" id="PS51194">
    <property type="entry name" value="HELICASE_CTER"/>
    <property type="match status" value="1"/>
</dbReference>
<dbReference type="Gene3D" id="3.40.1350.10">
    <property type="match status" value="1"/>
</dbReference>
<evidence type="ECO:0000313" key="6">
    <source>
        <dbReference type="Proteomes" id="UP001062901"/>
    </source>
</evidence>
<dbReference type="Gene3D" id="3.40.50.150">
    <property type="entry name" value="Vaccinia Virus protein VP39"/>
    <property type="match status" value="1"/>
</dbReference>
<dbReference type="PRINTS" id="PR00507">
    <property type="entry name" value="N12N6MTFRASE"/>
</dbReference>
<protein>
    <submittedName>
        <fullName evidence="5">Helicase domain-containing protein</fullName>
    </submittedName>
</protein>
<dbReference type="InterPro" id="IPR029063">
    <property type="entry name" value="SAM-dependent_MTases_sf"/>
</dbReference>
<keyword evidence="6" id="KW-1185">Reference proteome</keyword>
<dbReference type="InterPro" id="IPR039442">
    <property type="entry name" value="Mrr-like_dom"/>
</dbReference>
<dbReference type="Pfam" id="PF22240">
    <property type="entry name" value="ISP_coupler"/>
    <property type="match status" value="1"/>
</dbReference>
<dbReference type="PANTHER" id="PTHR47396:SF1">
    <property type="entry name" value="ATP-DEPENDENT HELICASE IRC3-RELATED"/>
    <property type="match status" value="1"/>
</dbReference>
<dbReference type="InterPro" id="IPR041635">
    <property type="entry name" value="Type_ISP_LLaBIII_C"/>
</dbReference>
<comment type="similarity">
    <text evidence="1">Belongs to the N(4)/N(6)-methyltransferase family.</text>
</comment>
<reference evidence="5" key="1">
    <citation type="submission" date="2013-04" db="EMBL/GenBank/DDBJ databases">
        <title>The genome sequencing project of 58 acetic acid bacteria.</title>
        <authorList>
            <person name="Okamoto-Kainuma A."/>
            <person name="Ishikawa M."/>
            <person name="Umino S."/>
            <person name="Koizumi Y."/>
            <person name="Shiwa Y."/>
            <person name="Yoshikawa H."/>
            <person name="Matsutani M."/>
            <person name="Matsushita K."/>
        </authorList>
    </citation>
    <scope>NUCLEOTIDE SEQUENCE</scope>
    <source>
        <strain evidence="5">DSM 15669</strain>
    </source>
</reference>
<evidence type="ECO:0000313" key="5">
    <source>
        <dbReference type="EMBL" id="GBQ07437.1"/>
    </source>
</evidence>
<gene>
    <name evidence="5" type="ORF">AA15669_1380</name>
</gene>
<dbReference type="InterPro" id="IPR011856">
    <property type="entry name" value="tRNA_endonuc-like_dom_sf"/>
</dbReference>
<dbReference type="InterPro" id="IPR014001">
    <property type="entry name" value="Helicase_ATP-bd"/>
</dbReference>
<keyword evidence="5" id="KW-0547">Nucleotide-binding</keyword>
<dbReference type="EMBL" id="BAQD01000028">
    <property type="protein sequence ID" value="GBQ07437.1"/>
    <property type="molecule type" value="Genomic_DNA"/>
</dbReference>
<dbReference type="InterPro" id="IPR053980">
    <property type="entry name" value="ISP_coupler"/>
</dbReference>
<proteinExistence type="inferred from homology"/>
<evidence type="ECO:0000259" key="4">
    <source>
        <dbReference type="PROSITE" id="PS51194"/>
    </source>
</evidence>
<accession>A0ABQ0P305</accession>
<dbReference type="Pfam" id="PF18135">
    <property type="entry name" value="Type_ISP_C"/>
    <property type="match status" value="1"/>
</dbReference>
<dbReference type="CDD" id="cd18785">
    <property type="entry name" value="SF2_C"/>
    <property type="match status" value="1"/>
</dbReference>
<dbReference type="SUPFAM" id="SSF52540">
    <property type="entry name" value="P-loop containing nucleoside triphosphate hydrolases"/>
    <property type="match status" value="1"/>
</dbReference>
<feature type="region of interest" description="Disordered" evidence="2">
    <location>
        <begin position="465"/>
        <end position="497"/>
    </location>
</feature>
<dbReference type="SUPFAM" id="SSF53335">
    <property type="entry name" value="S-adenosyl-L-methionine-dependent methyltransferases"/>
    <property type="match status" value="1"/>
</dbReference>
<feature type="compositionally biased region" description="Basic and acidic residues" evidence="2">
    <location>
        <begin position="762"/>
        <end position="772"/>
    </location>
</feature>
<comment type="caution">
    <text evidence="5">The sequence shown here is derived from an EMBL/GenBank/DDBJ whole genome shotgun (WGS) entry which is preliminary data.</text>
</comment>
<dbReference type="SUPFAM" id="SSF52980">
    <property type="entry name" value="Restriction endonuclease-like"/>
    <property type="match status" value="1"/>
</dbReference>
<dbReference type="SMART" id="SM00487">
    <property type="entry name" value="DEXDc"/>
    <property type="match status" value="1"/>
</dbReference>
<dbReference type="InterPro" id="IPR001650">
    <property type="entry name" value="Helicase_C-like"/>
</dbReference>
<dbReference type="InterPro" id="IPR003356">
    <property type="entry name" value="DNA_methylase_A-5"/>
</dbReference>
<dbReference type="PANTHER" id="PTHR47396">
    <property type="entry name" value="TYPE I RESTRICTION ENZYME ECOKI R PROTEIN"/>
    <property type="match status" value="1"/>
</dbReference>
<dbReference type="Proteomes" id="UP001062901">
    <property type="component" value="Unassembled WGS sequence"/>
</dbReference>
<evidence type="ECO:0000256" key="1">
    <source>
        <dbReference type="ARBA" id="ARBA00006594"/>
    </source>
</evidence>
<sequence>MIAIRACEKVVPMPENTLASTVLSSQETPLEKLLGWIDTSSPTNRDRGTNFEQLCLTYLKNSPRWKALFQAVKTYAQWAAEHAEHVSDGRDTGIDLVGVRHDGRAVAIQCKFFTSGARVSKKEIDSFISASPLRESSFSDRLLITTAPLGDNAQKTAYENRLIIVDQQGLEESGFDWAHYVPEEALLTEGAREPLSLRAYQVSAVAACHEAFCEQSKERAQLHMACGTGKTLTSLAIAEEVAGAGKTVLFLAPSLGLVQQTLDAWTNKASTAITPHVVCSDSDIGKRVVDGEGARFVIQTLSYPATTEPASLVKSFQKGQAAEKLSMTVVFATYQSIATVHEAQKEAYGLPEFDLVICDEAHRTTGLVEQGDDPGMFQAVHDGAYLQAKHRLYMTATPRIYAGETKQKASQKAMVLASMDDEKTYGPVVFAYSFRQAVDDGYLCDYRLVVLRIQQSDVRKILANSSHEDDRQAAEANMEEVPQKTGRKRGGKLKDEAEQARVNLDDASRIIGCWRAMLGHDLVTETGAEGAEKPIPQQMKRAVAFCGAIEEDTALVSSKKIARVFSHVANLYDQENGLTDKQAEARHVDGSMTGSEREEALRWLKADTPEGTSRILSNVRCLSEGIDVPSLDAALFLSPRNSTADIIQSVGRVMRKAPGKSLGYIIVPIVIPDFIPDENIEQHLDHSGSGFASLWKIAAALRSHDPQLEADANQVAIGARGRITNLLTVTALPQRKKTDEERAADGGTDMLGSDATQAQREAQAKRNKERREKKQQRSSQDGNDTQNLDLELEQHIRHEVDAFGGAVRARLVKRLGSGVYWDEWAKKAGFIAQQLMTEITRMRKSTSNADYDNARKAFSTLLKNIRKTLNNAVSEDQLTGMLAQHIVTMPLFEALFGDGEASRTEKNPVARELEPCVQAFREAGLAQFEGVELKEFWAEVQRSVRGMNAVGRQKLIKTLYEKFIKNAFPRDAKAFGVVYTPIEVVDFILHSIEAVMQKSFGHGMGAKNVHVLDPFTGTGTFIARLLASGILSLEQMKEKYESGMIWANEIMLLTYYIATINIETEYARITGQWTAFKGGVFTDTFMLDNKDLERLAGMRGNADRIRHEADDSNIRVIFANPPYSSGATKAGDGTELVKYPRLDKAIEESYVRFSQSTNKNSLYDSYIRALRWSSDRIDVQGVIGFVSGAGFLEGAAAAGVRKCLAEEFSDLYVFHLRGNQRTSGETSRKEGGKIFGEGSRSPIAISILVKNPKATTRGNIFFHDIGDYLTREKKLERLATFHSIEGVEQAGHWQKIAPNQHHEWINQRDESFSEFISMGSKKAQKEGTLFESYSCGVQTNRDAWVWNFSSGVVMRSVEGMVEVYEEERKRLHNLGINGGKDKLLPLFKASPNYTTEKINWASSTVDHLFSNRILRKNDGEIRKGTYRPFTKENIFFSKVLNHRPYQQFKLFPYAEAENLAICVTGVGVARFACFIVDRLPDLSTLGAATGTQCFPLYIYEKEEAEQGGQSDLLHRDNSTGASHNGYRRKYALTEVGLAHFQEAYPEEEISKEDVFFYVYGLLHSPEYRQKYATSLSKELPRIPRVKTAEAFRQFSQAGRTLAVLHTEYDAQKPYHDPDTSENVHITSAGSEEETFHVQQMAYAPKKGGKAREKDRTTLIYNPHVTVTNIPEEAYDYIVNGKPALDWVVERQCISTDKKSSITNDANRWAIEEMHNPRYPLELFLKVVTVSLKTMKVVKTLPGVEI</sequence>
<dbReference type="PROSITE" id="PS51192">
    <property type="entry name" value="HELICASE_ATP_BIND_1"/>
    <property type="match status" value="1"/>
</dbReference>
<evidence type="ECO:0000259" key="3">
    <source>
        <dbReference type="PROSITE" id="PS51192"/>
    </source>
</evidence>
<organism evidence="5 6">
    <name type="scientific">Saccharibacter floricola DSM 15669</name>
    <dbReference type="NCBI Taxonomy" id="1123227"/>
    <lineage>
        <taxon>Bacteria</taxon>
        <taxon>Pseudomonadati</taxon>
        <taxon>Pseudomonadota</taxon>
        <taxon>Alphaproteobacteria</taxon>
        <taxon>Acetobacterales</taxon>
        <taxon>Acetobacteraceae</taxon>
        <taxon>Saccharibacter</taxon>
    </lineage>
</organism>
<dbReference type="Pfam" id="PF02384">
    <property type="entry name" value="N6_Mtase"/>
    <property type="match status" value="1"/>
</dbReference>
<evidence type="ECO:0000256" key="2">
    <source>
        <dbReference type="SAM" id="MobiDB-lite"/>
    </source>
</evidence>
<dbReference type="Gene3D" id="3.40.50.300">
    <property type="entry name" value="P-loop containing nucleotide triphosphate hydrolases"/>
    <property type="match status" value="2"/>
</dbReference>
<dbReference type="GO" id="GO:0004386">
    <property type="term" value="F:helicase activity"/>
    <property type="evidence" value="ECO:0007669"/>
    <property type="project" value="UniProtKB-KW"/>
</dbReference>
<feature type="domain" description="Helicase C-terminal" evidence="4">
    <location>
        <begin position="538"/>
        <end position="699"/>
    </location>
</feature>
<keyword evidence="5" id="KW-0067">ATP-binding</keyword>
<feature type="region of interest" description="Disordered" evidence="2">
    <location>
        <begin position="734"/>
        <end position="787"/>
    </location>
</feature>
<feature type="domain" description="Helicase ATP-binding" evidence="3">
    <location>
        <begin position="211"/>
        <end position="416"/>
    </location>
</feature>
<name>A0ABQ0P305_9PROT</name>
<keyword evidence="5" id="KW-0347">Helicase</keyword>
<dbReference type="InterPro" id="IPR050742">
    <property type="entry name" value="Helicase_Restrict-Modif_Enz"/>
</dbReference>
<dbReference type="InterPro" id="IPR011335">
    <property type="entry name" value="Restrct_endonuc-II-like"/>
</dbReference>
<dbReference type="InterPro" id="IPR027417">
    <property type="entry name" value="P-loop_NTPase"/>
</dbReference>